<evidence type="ECO:0000256" key="4">
    <source>
        <dbReference type="ARBA" id="ARBA00022737"/>
    </source>
</evidence>
<keyword evidence="9" id="KW-1185">Reference proteome</keyword>
<dbReference type="Pfam" id="PF01657">
    <property type="entry name" value="Stress-antifung"/>
    <property type="match status" value="1"/>
</dbReference>
<dbReference type="AlphaFoldDB" id="A0AAW1Y2X7"/>
<evidence type="ECO:0000256" key="6">
    <source>
        <dbReference type="SAM" id="SignalP"/>
    </source>
</evidence>
<evidence type="ECO:0000313" key="9">
    <source>
        <dbReference type="Proteomes" id="UP001457282"/>
    </source>
</evidence>
<evidence type="ECO:0000259" key="7">
    <source>
        <dbReference type="PROSITE" id="PS51473"/>
    </source>
</evidence>
<accession>A0AAW1Y2X7</accession>
<feature type="chain" id="PRO_5044002306" description="Gnk2-homologous domain-containing protein" evidence="6">
    <location>
        <begin position="24"/>
        <end position="161"/>
    </location>
</feature>
<comment type="subcellular location">
    <subcellularLocation>
        <location evidence="1">Secreted</location>
    </subcellularLocation>
</comment>
<feature type="signal peptide" evidence="6">
    <location>
        <begin position="1"/>
        <end position="23"/>
    </location>
</feature>
<dbReference type="InterPro" id="IPR002902">
    <property type="entry name" value="GNK2"/>
</dbReference>
<name>A0AAW1Y2X7_RUBAR</name>
<keyword evidence="3 6" id="KW-0732">Signal</keyword>
<dbReference type="Proteomes" id="UP001457282">
    <property type="component" value="Unassembled WGS sequence"/>
</dbReference>
<gene>
    <name evidence="8" type="ORF">M0R45_008380</name>
</gene>
<reference evidence="8 9" key="1">
    <citation type="journal article" date="2023" name="G3 (Bethesda)">
        <title>A chromosome-length genome assembly and annotation of blackberry (Rubus argutus, cv. 'Hillquist').</title>
        <authorList>
            <person name="Bruna T."/>
            <person name="Aryal R."/>
            <person name="Dudchenko O."/>
            <person name="Sargent D.J."/>
            <person name="Mead D."/>
            <person name="Buti M."/>
            <person name="Cavallini A."/>
            <person name="Hytonen T."/>
            <person name="Andres J."/>
            <person name="Pham M."/>
            <person name="Weisz D."/>
            <person name="Mascagni F."/>
            <person name="Usai G."/>
            <person name="Natali L."/>
            <person name="Bassil N."/>
            <person name="Fernandez G.E."/>
            <person name="Lomsadze A."/>
            <person name="Armour M."/>
            <person name="Olukolu B."/>
            <person name="Poorten T."/>
            <person name="Britton C."/>
            <person name="Davik J."/>
            <person name="Ashrafi H."/>
            <person name="Aiden E.L."/>
            <person name="Borodovsky M."/>
            <person name="Worthington M."/>
        </authorList>
    </citation>
    <scope>NUCLEOTIDE SEQUENCE [LARGE SCALE GENOMIC DNA]</scope>
    <source>
        <strain evidence="8">PI 553951</strain>
    </source>
</reference>
<comment type="caution">
    <text evidence="8">The sequence shown here is derived from an EMBL/GenBank/DDBJ whole genome shotgun (WGS) entry which is preliminary data.</text>
</comment>
<keyword evidence="2" id="KW-0964">Secreted</keyword>
<keyword evidence="4" id="KW-0677">Repeat</keyword>
<evidence type="ECO:0000313" key="8">
    <source>
        <dbReference type="EMBL" id="KAK9942730.1"/>
    </source>
</evidence>
<dbReference type="InterPro" id="IPR038408">
    <property type="entry name" value="GNK2_sf"/>
</dbReference>
<evidence type="ECO:0000256" key="2">
    <source>
        <dbReference type="ARBA" id="ARBA00022525"/>
    </source>
</evidence>
<comment type="similarity">
    <text evidence="5">Belongs to the cysteine-rich repeat secretory protein family.</text>
</comment>
<dbReference type="PROSITE" id="PS51473">
    <property type="entry name" value="GNK2"/>
    <property type="match status" value="1"/>
</dbReference>
<dbReference type="EMBL" id="JBEDUW010000002">
    <property type="protein sequence ID" value="KAK9942730.1"/>
    <property type="molecule type" value="Genomic_DNA"/>
</dbReference>
<organism evidence="8 9">
    <name type="scientific">Rubus argutus</name>
    <name type="common">Southern blackberry</name>
    <dbReference type="NCBI Taxonomy" id="59490"/>
    <lineage>
        <taxon>Eukaryota</taxon>
        <taxon>Viridiplantae</taxon>
        <taxon>Streptophyta</taxon>
        <taxon>Embryophyta</taxon>
        <taxon>Tracheophyta</taxon>
        <taxon>Spermatophyta</taxon>
        <taxon>Magnoliopsida</taxon>
        <taxon>eudicotyledons</taxon>
        <taxon>Gunneridae</taxon>
        <taxon>Pentapetalae</taxon>
        <taxon>rosids</taxon>
        <taxon>fabids</taxon>
        <taxon>Rosales</taxon>
        <taxon>Rosaceae</taxon>
        <taxon>Rosoideae</taxon>
        <taxon>Rosoideae incertae sedis</taxon>
        <taxon>Rubus</taxon>
    </lineage>
</organism>
<proteinExistence type="inferred from homology"/>
<dbReference type="Gene3D" id="3.30.430.20">
    <property type="entry name" value="Gnk2 domain, C-X8-C-X2-C motif"/>
    <property type="match status" value="2"/>
</dbReference>
<dbReference type="InterPro" id="IPR050581">
    <property type="entry name" value="CRR_secretory_protein"/>
</dbReference>
<dbReference type="GO" id="GO:0005576">
    <property type="term" value="C:extracellular region"/>
    <property type="evidence" value="ECO:0007669"/>
    <property type="project" value="UniProtKB-SubCell"/>
</dbReference>
<dbReference type="CDD" id="cd23509">
    <property type="entry name" value="Gnk2-like"/>
    <property type="match status" value="1"/>
</dbReference>
<dbReference type="PANTHER" id="PTHR32411:SF43">
    <property type="entry name" value="CYSTEINE-RICH REPEAT SECRETORY PROTEIN 38"/>
    <property type="match status" value="1"/>
</dbReference>
<evidence type="ECO:0000256" key="1">
    <source>
        <dbReference type="ARBA" id="ARBA00004613"/>
    </source>
</evidence>
<evidence type="ECO:0000256" key="5">
    <source>
        <dbReference type="ARBA" id="ARBA00038515"/>
    </source>
</evidence>
<sequence length="161" mass="17237">MLFSKSIPLGFLLFCLFNQSALGASSLNHFCFSHENYTANSPYDAYLTRLLILLQTKVPPTGFGLASTGQGEKKANGLALCRGDVSSKDCTTCVVDASKDIREFCPNSQGAIIWDLSGPDCKKCLDEAISELPNCCDAKRGGRVVGGSCHVGFELYPIVGT</sequence>
<evidence type="ECO:0000256" key="3">
    <source>
        <dbReference type="ARBA" id="ARBA00022729"/>
    </source>
</evidence>
<protein>
    <recommendedName>
        <fullName evidence="7">Gnk2-homologous domain-containing protein</fullName>
    </recommendedName>
</protein>
<dbReference type="PANTHER" id="PTHR32411">
    <property type="entry name" value="CYSTEINE-RICH REPEAT SECRETORY PROTEIN 38-RELATED"/>
    <property type="match status" value="1"/>
</dbReference>
<feature type="domain" description="Gnk2-homologous" evidence="7">
    <location>
        <begin position="25"/>
        <end position="130"/>
    </location>
</feature>